<proteinExistence type="predicted"/>
<sequence length="239" mass="27259">MPDFSDLLEVEPRTPSPMRQLLNEEPPPEAVIPSDQLFAKYLHDLSPVNSPDTFSIDLEPQEPAESSLNLNSTLFIQEKAPLYFTSSTTDNQEPAESSLNLNSTVPVGNKNKYLEGESQSLKNFSEGEVLETASASWFENHHEGREMLFTGWYHFRIKRSMDFRPANTSTNRRVCRIRHERGHKMIDCPTELQTHKSMEQEVTDEHDETNIKEGNENNQDVEFIEGSADGTEIQKTSKN</sequence>
<feature type="region of interest" description="Disordered" evidence="1">
    <location>
        <begin position="1"/>
        <end position="28"/>
    </location>
</feature>
<evidence type="ECO:0000313" key="3">
    <source>
        <dbReference type="Proteomes" id="UP000507470"/>
    </source>
</evidence>
<feature type="region of interest" description="Disordered" evidence="1">
    <location>
        <begin position="204"/>
        <end position="239"/>
    </location>
</feature>
<dbReference type="Proteomes" id="UP000507470">
    <property type="component" value="Unassembled WGS sequence"/>
</dbReference>
<organism evidence="2 3">
    <name type="scientific">Mytilus coruscus</name>
    <name type="common">Sea mussel</name>
    <dbReference type="NCBI Taxonomy" id="42192"/>
    <lineage>
        <taxon>Eukaryota</taxon>
        <taxon>Metazoa</taxon>
        <taxon>Spiralia</taxon>
        <taxon>Lophotrochozoa</taxon>
        <taxon>Mollusca</taxon>
        <taxon>Bivalvia</taxon>
        <taxon>Autobranchia</taxon>
        <taxon>Pteriomorphia</taxon>
        <taxon>Mytilida</taxon>
        <taxon>Mytiloidea</taxon>
        <taxon>Mytilidae</taxon>
        <taxon>Mytilinae</taxon>
        <taxon>Mytilus</taxon>
    </lineage>
</organism>
<reference evidence="2 3" key="1">
    <citation type="submission" date="2020-06" db="EMBL/GenBank/DDBJ databases">
        <authorList>
            <person name="Li R."/>
            <person name="Bekaert M."/>
        </authorList>
    </citation>
    <scope>NUCLEOTIDE SEQUENCE [LARGE SCALE GENOMIC DNA]</scope>
    <source>
        <strain evidence="3">wild</strain>
    </source>
</reference>
<evidence type="ECO:0000313" key="2">
    <source>
        <dbReference type="EMBL" id="CAC5366152.1"/>
    </source>
</evidence>
<accession>A0A6J8AF69</accession>
<gene>
    <name evidence="2" type="ORF">MCOR_6561</name>
</gene>
<protein>
    <submittedName>
        <fullName evidence="2">Uncharacterized protein</fullName>
    </submittedName>
</protein>
<name>A0A6J8AF69_MYTCO</name>
<dbReference type="AlphaFoldDB" id="A0A6J8AF69"/>
<keyword evidence="3" id="KW-1185">Reference proteome</keyword>
<evidence type="ECO:0000256" key="1">
    <source>
        <dbReference type="SAM" id="MobiDB-lite"/>
    </source>
</evidence>
<dbReference type="EMBL" id="CACVKT020001214">
    <property type="protein sequence ID" value="CAC5366152.1"/>
    <property type="molecule type" value="Genomic_DNA"/>
</dbReference>